<name>A0ABT1E5G6_9ACTN</name>
<reference evidence="3 4" key="1">
    <citation type="submission" date="2022-06" db="EMBL/GenBank/DDBJ databases">
        <title>New Species of the Genus Actinoplanes, ActinopZanes ferrugineus.</title>
        <authorList>
            <person name="Ding P."/>
        </authorList>
    </citation>
    <scope>NUCLEOTIDE SEQUENCE [LARGE SCALE GENOMIC DNA]</scope>
    <source>
        <strain evidence="3 4">TRM88003</strain>
    </source>
</reference>
<comment type="caution">
    <text evidence="3">The sequence shown here is derived from an EMBL/GenBank/DDBJ whole genome shotgun (WGS) entry which is preliminary data.</text>
</comment>
<dbReference type="Proteomes" id="UP001523369">
    <property type="component" value="Unassembled WGS sequence"/>
</dbReference>
<accession>A0ABT1E5G6</accession>
<dbReference type="CDD" id="cd09008">
    <property type="entry name" value="MTAN"/>
    <property type="match status" value="1"/>
</dbReference>
<evidence type="ECO:0000313" key="3">
    <source>
        <dbReference type="EMBL" id="MCO8277046.1"/>
    </source>
</evidence>
<evidence type="ECO:0000313" key="4">
    <source>
        <dbReference type="Proteomes" id="UP001523369"/>
    </source>
</evidence>
<dbReference type="RefSeq" id="WP_253243066.1">
    <property type="nucleotide sequence ID" value="NZ_JAMYJR010000053.1"/>
</dbReference>
<dbReference type="PANTHER" id="PTHR46832:SF1">
    <property type="entry name" value="5'-METHYLTHIOADENOSINE_S-ADENOSYLHOMOCYSTEINE NUCLEOSIDASE"/>
    <property type="match status" value="1"/>
</dbReference>
<sequence>MVTGSCRRHDEPAPDGRISGRRIQTGLSLRRSMPTVVFLTALDLEHTAVVDHLTQPLTERYERGLLFDVGTFRGRTSWQVAVAQAGPGNATAGILLERAVTTFAPDVAMFVGIAGGRKDVRHGDVVVADAVYDYEAGKDGRTAYAPRIKTEAPSFGLVQRAQAVARRGHWPDRIRPAPPADRPTAFVKPIAAGGKVVAHDRSSTAELLTAYCGDALAVDMESYGFLRGAYVNEGVSTLVVRGISDLLSDKSPANDERWQGAAARHAAALAFEVLDTAAIAERPDPTRSEQRPVGTRFVQKNQPTGGTVYANQGSGHQIINLRARVEE</sequence>
<feature type="region of interest" description="Disordered" evidence="1">
    <location>
        <begin position="1"/>
        <end position="20"/>
    </location>
</feature>
<dbReference type="PANTHER" id="PTHR46832">
    <property type="entry name" value="5'-METHYLTHIOADENOSINE/S-ADENOSYLHOMOCYSTEINE NUCLEOSIDASE"/>
    <property type="match status" value="1"/>
</dbReference>
<dbReference type="InterPro" id="IPR000845">
    <property type="entry name" value="Nucleoside_phosphorylase_d"/>
</dbReference>
<dbReference type="Gene3D" id="3.40.50.1580">
    <property type="entry name" value="Nucleoside phosphorylase domain"/>
    <property type="match status" value="1"/>
</dbReference>
<protein>
    <submittedName>
        <fullName evidence="3">5'-methylthioadenosine/S-adenosylhomocysteine nucleosidase</fullName>
    </submittedName>
</protein>
<proteinExistence type="predicted"/>
<dbReference type="Pfam" id="PF01048">
    <property type="entry name" value="PNP_UDP_1"/>
    <property type="match status" value="1"/>
</dbReference>
<feature type="domain" description="Nucleoside phosphorylase" evidence="2">
    <location>
        <begin position="37"/>
        <end position="272"/>
    </location>
</feature>
<dbReference type="EMBL" id="JAMYJR010000053">
    <property type="protein sequence ID" value="MCO8277046.1"/>
    <property type="molecule type" value="Genomic_DNA"/>
</dbReference>
<organism evidence="3 4">
    <name type="scientific">Paractinoplanes aksuensis</name>
    <dbReference type="NCBI Taxonomy" id="2939490"/>
    <lineage>
        <taxon>Bacteria</taxon>
        <taxon>Bacillati</taxon>
        <taxon>Actinomycetota</taxon>
        <taxon>Actinomycetes</taxon>
        <taxon>Micromonosporales</taxon>
        <taxon>Micromonosporaceae</taxon>
        <taxon>Paractinoplanes</taxon>
    </lineage>
</organism>
<evidence type="ECO:0000259" key="2">
    <source>
        <dbReference type="Pfam" id="PF01048"/>
    </source>
</evidence>
<evidence type="ECO:0000256" key="1">
    <source>
        <dbReference type="SAM" id="MobiDB-lite"/>
    </source>
</evidence>
<dbReference type="SUPFAM" id="SSF53167">
    <property type="entry name" value="Purine and uridine phosphorylases"/>
    <property type="match status" value="1"/>
</dbReference>
<keyword evidence="4" id="KW-1185">Reference proteome</keyword>
<gene>
    <name evidence="3" type="ORF">M1L60_41355</name>
</gene>
<dbReference type="InterPro" id="IPR035994">
    <property type="entry name" value="Nucleoside_phosphorylase_sf"/>
</dbReference>